<feature type="domain" description="Nitroreductase" evidence="4">
    <location>
        <begin position="7"/>
        <end position="175"/>
    </location>
</feature>
<proteinExistence type="predicted"/>
<dbReference type="EC" id="1.13.11.79" evidence="5"/>
<evidence type="ECO:0000256" key="1">
    <source>
        <dbReference type="ARBA" id="ARBA00022630"/>
    </source>
</evidence>
<keyword evidence="2" id="KW-0288">FMN</keyword>
<name>A0A650CLW1_9CREN</name>
<dbReference type="InterPro" id="IPR000415">
    <property type="entry name" value="Nitroreductase-like"/>
</dbReference>
<dbReference type="InterPro" id="IPR012825">
    <property type="entry name" value="BluB"/>
</dbReference>
<dbReference type="CDD" id="cd02145">
    <property type="entry name" value="BluB"/>
    <property type="match status" value="1"/>
</dbReference>
<dbReference type="EMBL" id="CP045483">
    <property type="protein sequence ID" value="QGR18733.1"/>
    <property type="molecule type" value="Genomic_DNA"/>
</dbReference>
<evidence type="ECO:0000256" key="2">
    <source>
        <dbReference type="ARBA" id="ARBA00022643"/>
    </source>
</evidence>
<dbReference type="AlphaFoldDB" id="A0A650CLW1"/>
<sequence>MDLYEAIKKRRDVRSYYIKDKPIPDHVLAKILLAAHYAPSVGFSQPWNFIVIKDIETRKRIKELVEVERERFRNLLPEDRKKIFDKIKIEAILDTPINLAVTCDPTRFAPYVLGRMTMPELCQYSTVLAIENLWLAATAEGIGVGWVSFFKKEDVKRILSIPEHVDLVAYLTLGYVEKFPERPELEEKGWLNRLPLEELVYIDTFGKKPDESFINVLRNSKF</sequence>
<dbReference type="RefSeq" id="WP_156004956.1">
    <property type="nucleotide sequence ID" value="NZ_CP045483.1"/>
</dbReference>
<evidence type="ECO:0000313" key="6">
    <source>
        <dbReference type="Proteomes" id="UP000423396"/>
    </source>
</evidence>
<dbReference type="KEGG" id="sazo:D1868_01125"/>
<protein>
    <submittedName>
        <fullName evidence="5">5,6-dimethylbenzimidazole synthase</fullName>
        <ecNumber evidence="5">1.13.11.79</ecNumber>
    </submittedName>
</protein>
<dbReference type="Gene3D" id="3.40.109.10">
    <property type="entry name" value="NADH Oxidase"/>
    <property type="match status" value="1"/>
</dbReference>
<dbReference type="GeneID" id="42797637"/>
<dbReference type="NCBIfam" id="TIGR02476">
    <property type="entry name" value="BluB"/>
    <property type="match status" value="1"/>
</dbReference>
<keyword evidence="1" id="KW-0285">Flavoprotein</keyword>
<accession>A0A650CLW1</accession>
<organism evidence="5 6">
    <name type="scientific">Stygiolobus azoricus</name>
    <dbReference type="NCBI Taxonomy" id="41675"/>
    <lineage>
        <taxon>Archaea</taxon>
        <taxon>Thermoproteota</taxon>
        <taxon>Thermoprotei</taxon>
        <taxon>Sulfolobales</taxon>
        <taxon>Sulfolobaceae</taxon>
        <taxon>Stygiolobus</taxon>
    </lineage>
</organism>
<dbReference type="OrthoDB" id="287850at2157"/>
<dbReference type="PANTHER" id="PTHR23026:SF90">
    <property type="entry name" value="IODOTYROSINE DEIODINASE 1"/>
    <property type="match status" value="1"/>
</dbReference>
<dbReference type="Pfam" id="PF00881">
    <property type="entry name" value="Nitroreductase"/>
    <property type="match status" value="1"/>
</dbReference>
<dbReference type="InterPro" id="IPR029479">
    <property type="entry name" value="Nitroreductase"/>
</dbReference>
<evidence type="ECO:0000313" key="5">
    <source>
        <dbReference type="EMBL" id="QGR18733.1"/>
    </source>
</evidence>
<evidence type="ECO:0000256" key="3">
    <source>
        <dbReference type="ARBA" id="ARBA00023002"/>
    </source>
</evidence>
<evidence type="ECO:0000259" key="4">
    <source>
        <dbReference type="Pfam" id="PF00881"/>
    </source>
</evidence>
<keyword evidence="6" id="KW-1185">Reference proteome</keyword>
<dbReference type="InterPro" id="IPR050627">
    <property type="entry name" value="Nitroreductase/BluB"/>
</dbReference>
<dbReference type="SUPFAM" id="SSF55469">
    <property type="entry name" value="FMN-dependent nitroreductase-like"/>
    <property type="match status" value="1"/>
</dbReference>
<reference evidence="5 6" key="1">
    <citation type="submission" date="2019-10" db="EMBL/GenBank/DDBJ databases">
        <title>Genome Sequences from Six Type Strain Members of the Archaeal Family Sulfolobaceae: Acidianus ambivalens, Acidianus infernus, Metallosphaera prunae, Stygiolobus azoricus, Sulfolobus metallicus, and Sulfurisphaera ohwakuensis.</title>
        <authorList>
            <person name="Counts J.A."/>
            <person name="Kelly R.M."/>
        </authorList>
    </citation>
    <scope>NUCLEOTIDE SEQUENCE [LARGE SCALE GENOMIC DNA]</scope>
    <source>
        <strain evidence="5 6">FC6</strain>
    </source>
</reference>
<dbReference type="Proteomes" id="UP000423396">
    <property type="component" value="Chromosome"/>
</dbReference>
<gene>
    <name evidence="5" type="primary">bluB</name>
    <name evidence="5" type="ORF">D1868_01125</name>
</gene>
<dbReference type="PANTHER" id="PTHR23026">
    <property type="entry name" value="NADPH NITROREDUCTASE"/>
    <property type="match status" value="1"/>
</dbReference>
<keyword evidence="3 5" id="KW-0560">Oxidoreductase</keyword>
<dbReference type="GO" id="GO:0102919">
    <property type="term" value="F:5,6-dimethylbenzimidazole synthase activity"/>
    <property type="evidence" value="ECO:0007669"/>
    <property type="project" value="UniProtKB-EC"/>
</dbReference>